<dbReference type="Gene3D" id="3.90.226.10">
    <property type="entry name" value="2-enoyl-CoA Hydratase, Chain A, domain 1"/>
    <property type="match status" value="1"/>
</dbReference>
<dbReference type="Gene3D" id="2.30.42.10">
    <property type="match status" value="1"/>
</dbReference>
<dbReference type="Pfam" id="PF03572">
    <property type="entry name" value="Peptidase_S41"/>
    <property type="match status" value="1"/>
</dbReference>
<keyword evidence="4" id="KW-1185">Reference proteome</keyword>
<dbReference type="InterPro" id="IPR029045">
    <property type="entry name" value="ClpP/crotonase-like_dom_sf"/>
</dbReference>
<dbReference type="EMBL" id="PXOT01000025">
    <property type="protein sequence ID" value="PSG87726.1"/>
    <property type="molecule type" value="Genomic_DNA"/>
</dbReference>
<dbReference type="PANTHER" id="PTHR11261:SF3">
    <property type="entry name" value="RETINOL-BINDING PROTEIN 3"/>
    <property type="match status" value="1"/>
</dbReference>
<proteinExistence type="predicted"/>
<dbReference type="Proteomes" id="UP000238430">
    <property type="component" value="Unassembled WGS sequence"/>
</dbReference>
<dbReference type="SUPFAM" id="SSF50156">
    <property type="entry name" value="PDZ domain-like"/>
    <property type="match status" value="1"/>
</dbReference>
<evidence type="ECO:0000313" key="3">
    <source>
        <dbReference type="EMBL" id="PSG87726.1"/>
    </source>
</evidence>
<dbReference type="SUPFAM" id="SSF52096">
    <property type="entry name" value="ClpP/crotonase"/>
    <property type="match status" value="1"/>
</dbReference>
<name>A0A2T1N784_9FLAO</name>
<evidence type="ECO:0000313" key="4">
    <source>
        <dbReference type="Proteomes" id="UP000238430"/>
    </source>
</evidence>
<dbReference type="InterPro" id="IPR005151">
    <property type="entry name" value="Tail-specific_protease"/>
</dbReference>
<organism evidence="3 4">
    <name type="scientific">Mesoflavibacter zeaxanthinifaciens subsp. sabulilitoris</name>
    <dbReference type="NCBI Taxonomy" id="1520893"/>
    <lineage>
        <taxon>Bacteria</taxon>
        <taxon>Pseudomonadati</taxon>
        <taxon>Bacteroidota</taxon>
        <taxon>Flavobacteriia</taxon>
        <taxon>Flavobacteriales</taxon>
        <taxon>Flavobacteriaceae</taxon>
        <taxon>Mesoflavibacter</taxon>
    </lineage>
</organism>
<dbReference type="InterPro" id="IPR036034">
    <property type="entry name" value="PDZ_sf"/>
</dbReference>
<dbReference type="Gene3D" id="3.30.750.44">
    <property type="match status" value="1"/>
</dbReference>
<evidence type="ECO:0000259" key="2">
    <source>
        <dbReference type="SMART" id="SM00245"/>
    </source>
</evidence>
<feature type="domain" description="Tail specific protease" evidence="2">
    <location>
        <begin position="184"/>
        <end position="375"/>
    </location>
</feature>
<dbReference type="PANTHER" id="PTHR11261">
    <property type="entry name" value="INTERPHOTORECEPTOR RETINOID-BINDING PROTEIN"/>
    <property type="match status" value="1"/>
</dbReference>
<keyword evidence="1" id="KW-0732">Signal</keyword>
<dbReference type="GO" id="GO:0006508">
    <property type="term" value="P:proteolysis"/>
    <property type="evidence" value="ECO:0007669"/>
    <property type="project" value="InterPro"/>
</dbReference>
<dbReference type="GO" id="GO:0008236">
    <property type="term" value="F:serine-type peptidase activity"/>
    <property type="evidence" value="ECO:0007669"/>
    <property type="project" value="InterPro"/>
</dbReference>
<dbReference type="OrthoDB" id="9812068at2"/>
<sequence length="395" mass="45148">MKNILLLLILVPYLSIAQTKYETDFNKFLNDYDQYFGYLKERKIDIERIRNYYQDDVKTVSNKDEFISLMEIVINEFYNGHISLNTNISSSNNIIPTGADIYAVKDGQKYFISDLRKGFPAEISGLKKGMEIVKYNNQDISDAVKKFLPKSVDIYNQEMYQYAINMLLAGKRKTKRKITVLSKGKEEEFIIDNSDFKMYEALIEYKEVDDNTGYIKINNSLGNSDLIPAFDKALDSLFNLKTIILDLTETPSGGNTMVGRAIMGRFINKELPYQVHVFNEKPYSTVRKWIELASPREKIYKGNLIVMVGHWTGSMGEGIAIGFDAMKRGDVVGTKMAGLIGAIYILKMSNTGIGYSIPVEKMYHVNGTPREDFIPSFNTKNRDETYKKALEMSKN</sequence>
<comment type="caution">
    <text evidence="3">The sequence shown here is derived from an EMBL/GenBank/DDBJ whole genome shotgun (WGS) entry which is preliminary data.</text>
</comment>
<feature type="signal peptide" evidence="1">
    <location>
        <begin position="1"/>
        <end position="17"/>
    </location>
</feature>
<evidence type="ECO:0000256" key="1">
    <source>
        <dbReference type="SAM" id="SignalP"/>
    </source>
</evidence>
<accession>A0A2T1N784</accession>
<reference evidence="3 4" key="1">
    <citation type="submission" date="2018-03" db="EMBL/GenBank/DDBJ databases">
        <title>Mesoflavibacter sp. HG37 and Mesoflavibacter sp. HG96 sp.nov., two marine bacteria isolated from seawater of Western Pacific Ocean.</title>
        <authorList>
            <person name="Cheng H."/>
            <person name="Wu Y.-H."/>
            <person name="Guo L.-L."/>
            <person name="Xu X.-W."/>
        </authorList>
    </citation>
    <scope>NUCLEOTIDE SEQUENCE [LARGE SCALE GENOMIC DNA]</scope>
    <source>
        <strain evidence="3 4">KCTC 42117</strain>
    </source>
</reference>
<protein>
    <submittedName>
        <fullName evidence="3">Peptidase</fullName>
    </submittedName>
</protein>
<dbReference type="AlphaFoldDB" id="A0A2T1N784"/>
<gene>
    <name evidence="3" type="ORF">C7H61_10940</name>
</gene>
<dbReference type="SMART" id="SM00245">
    <property type="entry name" value="TSPc"/>
    <property type="match status" value="1"/>
</dbReference>
<feature type="chain" id="PRO_5015591249" evidence="1">
    <location>
        <begin position="18"/>
        <end position="395"/>
    </location>
</feature>